<evidence type="ECO:0000256" key="1">
    <source>
        <dbReference type="SAM" id="MobiDB-lite"/>
    </source>
</evidence>
<dbReference type="EMBL" id="BARV01003685">
    <property type="protein sequence ID" value="GAI10359.1"/>
    <property type="molecule type" value="Genomic_DNA"/>
</dbReference>
<gene>
    <name evidence="2" type="ORF">S06H3_08660</name>
</gene>
<feature type="non-terminal residue" evidence="2">
    <location>
        <position position="231"/>
    </location>
</feature>
<evidence type="ECO:0000313" key="2">
    <source>
        <dbReference type="EMBL" id="GAI10359.1"/>
    </source>
</evidence>
<accession>X1MVF1</accession>
<proteinExistence type="predicted"/>
<name>X1MVF1_9ZZZZ</name>
<sequence>MAAESRSNHKSQGFGSTGSRGTRFDYLQHVEGDPAKSDLFDGIDTSWNRVAGGRKVGQMLAEILKSFNPQHSSGSVSKLIAVYAELSKLDESYWVNLKKEELLRIIQSCAGLWIEAITDDFSAAPGDDIQIKTTIVNRSNFPFKLQEISFPGVSSGSALDLTLNNNDPVVVEKTVSLPKDFPISQPYWLKAAPQKGIFSNQDQKTIGLAENPPSLYAKMIINANGTLLEFP</sequence>
<comment type="caution">
    <text evidence="2">The sequence shown here is derived from an EMBL/GenBank/DDBJ whole genome shotgun (WGS) entry which is preliminary data.</text>
</comment>
<dbReference type="AlphaFoldDB" id="X1MVF1"/>
<feature type="region of interest" description="Disordered" evidence="1">
    <location>
        <begin position="1"/>
        <end position="20"/>
    </location>
</feature>
<reference evidence="2" key="1">
    <citation type="journal article" date="2014" name="Front. Microbiol.">
        <title>High frequency of phylogenetically diverse reductive dehalogenase-homologous genes in deep subseafloor sedimentary metagenomes.</title>
        <authorList>
            <person name="Kawai M."/>
            <person name="Futagami T."/>
            <person name="Toyoda A."/>
            <person name="Takaki Y."/>
            <person name="Nishi S."/>
            <person name="Hori S."/>
            <person name="Arai W."/>
            <person name="Tsubouchi T."/>
            <person name="Morono Y."/>
            <person name="Uchiyama I."/>
            <person name="Ito T."/>
            <person name="Fujiyama A."/>
            <person name="Inagaki F."/>
            <person name="Takami H."/>
        </authorList>
    </citation>
    <scope>NUCLEOTIDE SEQUENCE</scope>
    <source>
        <strain evidence="2">Expedition CK06-06</strain>
    </source>
</reference>
<organism evidence="2">
    <name type="scientific">marine sediment metagenome</name>
    <dbReference type="NCBI Taxonomy" id="412755"/>
    <lineage>
        <taxon>unclassified sequences</taxon>
        <taxon>metagenomes</taxon>
        <taxon>ecological metagenomes</taxon>
    </lineage>
</organism>
<protein>
    <submittedName>
        <fullName evidence="2">Uncharacterized protein</fullName>
    </submittedName>
</protein>
<feature type="compositionally biased region" description="Polar residues" evidence="1">
    <location>
        <begin position="10"/>
        <end position="20"/>
    </location>
</feature>